<protein>
    <recommendedName>
        <fullName evidence="2">alpha-L-fucosidase</fullName>
        <ecNumber evidence="2">3.2.1.51</ecNumber>
    </recommendedName>
</protein>
<name>A0A1H0FP61_9SPHI</name>
<evidence type="ECO:0000313" key="7">
    <source>
        <dbReference type="EMBL" id="SDN96321.1"/>
    </source>
</evidence>
<dbReference type="RefSeq" id="WP_074611749.1">
    <property type="nucleotide sequence ID" value="NZ_FNGY01000010.1"/>
</dbReference>
<keyword evidence="5" id="KW-0326">Glycosidase</keyword>
<accession>A0A1H0FP61</accession>
<keyword evidence="3" id="KW-0732">Signal</keyword>
<dbReference type="EMBL" id="FNGY01000010">
    <property type="protein sequence ID" value="SDN96321.1"/>
    <property type="molecule type" value="Genomic_DNA"/>
</dbReference>
<dbReference type="GO" id="GO:0004560">
    <property type="term" value="F:alpha-L-fucosidase activity"/>
    <property type="evidence" value="ECO:0007669"/>
    <property type="project" value="InterPro"/>
</dbReference>
<dbReference type="InterPro" id="IPR013780">
    <property type="entry name" value="Glyco_hydro_b"/>
</dbReference>
<reference evidence="8" key="1">
    <citation type="submission" date="2016-10" db="EMBL/GenBank/DDBJ databases">
        <authorList>
            <person name="Varghese N."/>
            <person name="Submissions S."/>
        </authorList>
    </citation>
    <scope>NUCLEOTIDE SEQUENCE [LARGE SCALE GENOMIC DNA]</scope>
    <source>
        <strain evidence="8">DSM 19110</strain>
    </source>
</reference>
<evidence type="ECO:0000256" key="5">
    <source>
        <dbReference type="ARBA" id="ARBA00023295"/>
    </source>
</evidence>
<dbReference type="InterPro" id="IPR057739">
    <property type="entry name" value="Glyco_hydro_29_N"/>
</dbReference>
<dbReference type="Gene3D" id="2.60.40.1180">
    <property type="entry name" value="Golgi alpha-mannosidase II"/>
    <property type="match status" value="1"/>
</dbReference>
<evidence type="ECO:0000256" key="4">
    <source>
        <dbReference type="ARBA" id="ARBA00022801"/>
    </source>
</evidence>
<dbReference type="GO" id="GO:0005764">
    <property type="term" value="C:lysosome"/>
    <property type="evidence" value="ECO:0007669"/>
    <property type="project" value="TreeGrafter"/>
</dbReference>
<dbReference type="AlphaFoldDB" id="A0A1H0FP61"/>
<dbReference type="InterPro" id="IPR000933">
    <property type="entry name" value="Glyco_hydro_29"/>
</dbReference>
<dbReference type="InterPro" id="IPR017853">
    <property type="entry name" value="GH"/>
</dbReference>
<dbReference type="EC" id="3.2.1.51" evidence="2"/>
<dbReference type="Pfam" id="PF01120">
    <property type="entry name" value="Alpha_L_fucos"/>
    <property type="match status" value="1"/>
</dbReference>
<dbReference type="Gene3D" id="3.20.20.80">
    <property type="entry name" value="Glycosidases"/>
    <property type="match status" value="1"/>
</dbReference>
<evidence type="ECO:0000256" key="3">
    <source>
        <dbReference type="ARBA" id="ARBA00022729"/>
    </source>
</evidence>
<keyword evidence="4" id="KW-0378">Hydrolase</keyword>
<dbReference type="SUPFAM" id="SSF51445">
    <property type="entry name" value="(Trans)glycosidases"/>
    <property type="match status" value="1"/>
</dbReference>
<sequence>MNKRHSFFYAINSRLKSVVYLSLVILCAVDAYGQEKEKSWTELKQNYEFPAWYTEARFGIWLHWGGQSQPDNGGGWYARHMYMQDVGGQTFGKDAYPDHLKQYGHPSKSGYKEVLQSWKAEKLNPDALMKYFKEMGAKYFMILAVHHDHFDDFNSTYQKWNSVNIGPKRDIVGDFRKSARKYNMPFGVSSHDDRYLSWWLPAFGSDSSGPLKGVPYDGNLTKEDGKGLWWDGLDPADLYGMPPAKRTPEWISDMKKTWVLRHKELVTKYDVDMLWYDGYGFPYGEPGKEVCRTLFENSLKKNGKIMAVAAGKISDDDAIVKDIECGTSNDINPKPWQGIITTSSGWFYKKDREMVHNARTIIEMMADVNSKNGNLLLNVELLPTGSLSADEKAILDEVGAWVNKNSAAIYASKPWKVYGDNLNSILKRATNIANADLEALKKQAESEQFNQRTVKSPPYGNDEVRFTTKGNILYVFVLNPIEGEIGLPALGLKSQQLPGKIKSVKMMDGKRITFRQTDEKLTFSIPAVRPSKYAAVFEVKGAL</sequence>
<dbReference type="SMART" id="SM00812">
    <property type="entry name" value="Alpha_L_fucos"/>
    <property type="match status" value="1"/>
</dbReference>
<evidence type="ECO:0000256" key="2">
    <source>
        <dbReference type="ARBA" id="ARBA00012662"/>
    </source>
</evidence>
<dbReference type="PANTHER" id="PTHR10030:SF37">
    <property type="entry name" value="ALPHA-L-FUCOSIDASE-RELATED"/>
    <property type="match status" value="1"/>
</dbReference>
<comment type="similarity">
    <text evidence="1">Belongs to the glycosyl hydrolase 29 family.</text>
</comment>
<feature type="domain" description="Glycoside hydrolase family 29 N-terminal" evidence="6">
    <location>
        <begin position="34"/>
        <end position="406"/>
    </location>
</feature>
<keyword evidence="8" id="KW-1185">Reference proteome</keyword>
<dbReference type="PANTHER" id="PTHR10030">
    <property type="entry name" value="ALPHA-L-FUCOSIDASE"/>
    <property type="match status" value="1"/>
</dbReference>
<dbReference type="GO" id="GO:0016139">
    <property type="term" value="P:glycoside catabolic process"/>
    <property type="evidence" value="ECO:0007669"/>
    <property type="project" value="TreeGrafter"/>
</dbReference>
<dbReference type="GO" id="GO:0006004">
    <property type="term" value="P:fucose metabolic process"/>
    <property type="evidence" value="ECO:0007669"/>
    <property type="project" value="TreeGrafter"/>
</dbReference>
<organism evidence="7 8">
    <name type="scientific">Pedobacter steynii</name>
    <dbReference type="NCBI Taxonomy" id="430522"/>
    <lineage>
        <taxon>Bacteria</taxon>
        <taxon>Pseudomonadati</taxon>
        <taxon>Bacteroidota</taxon>
        <taxon>Sphingobacteriia</taxon>
        <taxon>Sphingobacteriales</taxon>
        <taxon>Sphingobacteriaceae</taxon>
        <taxon>Pedobacter</taxon>
    </lineage>
</organism>
<evidence type="ECO:0000313" key="8">
    <source>
        <dbReference type="Proteomes" id="UP000183200"/>
    </source>
</evidence>
<gene>
    <name evidence="7" type="ORF">SAMN05421820_110237</name>
</gene>
<dbReference type="OrthoDB" id="107551at2"/>
<evidence type="ECO:0000256" key="1">
    <source>
        <dbReference type="ARBA" id="ARBA00007951"/>
    </source>
</evidence>
<dbReference type="Proteomes" id="UP000183200">
    <property type="component" value="Unassembled WGS sequence"/>
</dbReference>
<proteinExistence type="inferred from homology"/>
<evidence type="ECO:0000259" key="6">
    <source>
        <dbReference type="Pfam" id="PF01120"/>
    </source>
</evidence>